<sequence length="80" mass="9123">MKPSCGFLAAPLLYAIKDFRLSWGVRRNYSCRRMSAKVELLRLPNTEINPIAETQLSDESAGWLSRKLSAPKCWLILVQL</sequence>
<organism evidence="1 2">
    <name type="scientific">Glonium stellatum</name>
    <dbReference type="NCBI Taxonomy" id="574774"/>
    <lineage>
        <taxon>Eukaryota</taxon>
        <taxon>Fungi</taxon>
        <taxon>Dikarya</taxon>
        <taxon>Ascomycota</taxon>
        <taxon>Pezizomycotina</taxon>
        <taxon>Dothideomycetes</taxon>
        <taxon>Pleosporomycetidae</taxon>
        <taxon>Gloniales</taxon>
        <taxon>Gloniaceae</taxon>
        <taxon>Glonium</taxon>
    </lineage>
</organism>
<gene>
    <name evidence="1" type="ORF">AOQ84DRAFT_196097</name>
</gene>
<keyword evidence="2" id="KW-1185">Reference proteome</keyword>
<protein>
    <submittedName>
        <fullName evidence="1">Uncharacterized protein</fullName>
    </submittedName>
</protein>
<proteinExistence type="predicted"/>
<accession>A0A8E2JVZ8</accession>
<evidence type="ECO:0000313" key="1">
    <source>
        <dbReference type="EMBL" id="OCL11239.1"/>
    </source>
</evidence>
<name>A0A8E2JVZ8_9PEZI</name>
<reference evidence="1 2" key="1">
    <citation type="journal article" date="2016" name="Nat. Commun.">
        <title>Ectomycorrhizal ecology is imprinted in the genome of the dominant symbiotic fungus Cenococcum geophilum.</title>
        <authorList>
            <consortium name="DOE Joint Genome Institute"/>
            <person name="Peter M."/>
            <person name="Kohler A."/>
            <person name="Ohm R.A."/>
            <person name="Kuo A."/>
            <person name="Krutzmann J."/>
            <person name="Morin E."/>
            <person name="Arend M."/>
            <person name="Barry K.W."/>
            <person name="Binder M."/>
            <person name="Choi C."/>
            <person name="Clum A."/>
            <person name="Copeland A."/>
            <person name="Grisel N."/>
            <person name="Haridas S."/>
            <person name="Kipfer T."/>
            <person name="LaButti K."/>
            <person name="Lindquist E."/>
            <person name="Lipzen A."/>
            <person name="Maire R."/>
            <person name="Meier B."/>
            <person name="Mihaltcheva S."/>
            <person name="Molinier V."/>
            <person name="Murat C."/>
            <person name="Poggeler S."/>
            <person name="Quandt C.A."/>
            <person name="Sperisen C."/>
            <person name="Tritt A."/>
            <person name="Tisserant E."/>
            <person name="Crous P.W."/>
            <person name="Henrissat B."/>
            <person name="Nehls U."/>
            <person name="Egli S."/>
            <person name="Spatafora J.W."/>
            <person name="Grigoriev I.V."/>
            <person name="Martin F.M."/>
        </authorList>
    </citation>
    <scope>NUCLEOTIDE SEQUENCE [LARGE SCALE GENOMIC DNA]</scope>
    <source>
        <strain evidence="1 2">CBS 207.34</strain>
    </source>
</reference>
<dbReference type="EMBL" id="KV749092">
    <property type="protein sequence ID" value="OCL11239.1"/>
    <property type="molecule type" value="Genomic_DNA"/>
</dbReference>
<dbReference type="AlphaFoldDB" id="A0A8E2JVZ8"/>
<evidence type="ECO:0000313" key="2">
    <source>
        <dbReference type="Proteomes" id="UP000250140"/>
    </source>
</evidence>
<dbReference type="Proteomes" id="UP000250140">
    <property type="component" value="Unassembled WGS sequence"/>
</dbReference>